<keyword evidence="2" id="KW-1133">Transmembrane helix</keyword>
<proteinExistence type="predicted"/>
<feature type="coiled-coil region" evidence="1">
    <location>
        <begin position="451"/>
        <end position="485"/>
    </location>
</feature>
<keyword evidence="4" id="KW-1185">Reference proteome</keyword>
<evidence type="ECO:0008006" key="5">
    <source>
        <dbReference type="Google" id="ProtNLM"/>
    </source>
</evidence>
<keyword evidence="2" id="KW-0472">Membrane</keyword>
<gene>
    <name evidence="3" type="ORF">NL394_12900</name>
</gene>
<feature type="transmembrane region" description="Helical" evidence="2">
    <location>
        <begin position="682"/>
        <end position="704"/>
    </location>
</feature>
<feature type="coiled-coil region" evidence="1">
    <location>
        <begin position="518"/>
        <end position="545"/>
    </location>
</feature>
<dbReference type="RefSeq" id="WP_264450005.1">
    <property type="nucleotide sequence ID" value="NZ_CP101185.1"/>
</dbReference>
<evidence type="ECO:0000256" key="2">
    <source>
        <dbReference type="SAM" id="Phobius"/>
    </source>
</evidence>
<reference evidence="3" key="1">
    <citation type="submission" date="2022-07" db="EMBL/GenBank/DDBJ databases">
        <authorList>
            <person name="Wu T."/>
        </authorList>
    </citation>
    <scope>NUCLEOTIDE SEQUENCE</scope>
    <source>
        <strain evidence="3">SD-1</strain>
    </source>
</reference>
<dbReference type="Proteomes" id="UP001163293">
    <property type="component" value="Chromosome"/>
</dbReference>
<evidence type="ECO:0000313" key="3">
    <source>
        <dbReference type="EMBL" id="UYV95979.1"/>
    </source>
</evidence>
<keyword evidence="1" id="KW-0175">Coiled coil</keyword>
<name>A0AAX3EFW6_PAEUR</name>
<dbReference type="EMBL" id="CP101185">
    <property type="protein sequence ID" value="UYV95979.1"/>
    <property type="molecule type" value="Genomic_DNA"/>
</dbReference>
<evidence type="ECO:0000313" key="4">
    <source>
        <dbReference type="Proteomes" id="UP001163293"/>
    </source>
</evidence>
<organism evidence="3 4">
    <name type="scientific">Paenarthrobacter ureafaciens</name>
    <dbReference type="NCBI Taxonomy" id="37931"/>
    <lineage>
        <taxon>Bacteria</taxon>
        <taxon>Bacillati</taxon>
        <taxon>Actinomycetota</taxon>
        <taxon>Actinomycetes</taxon>
        <taxon>Micrococcales</taxon>
        <taxon>Micrococcaceae</taxon>
        <taxon>Paenarthrobacter</taxon>
    </lineage>
</organism>
<evidence type="ECO:0000256" key="1">
    <source>
        <dbReference type="SAM" id="Coils"/>
    </source>
</evidence>
<keyword evidence="2" id="KW-0812">Transmembrane</keyword>
<protein>
    <recommendedName>
        <fullName evidence="5">ATPase involved in DNA repair</fullName>
    </recommendedName>
</protein>
<sequence length="706" mass="78114">MRDRILIYQANCVSSLKGSTPMGILGSATGSRNKDRKKKPDELLSSVVRETAIPAAVELLRSNAKFVFPSGTAWVMLVLAAESIGGLSKRHGRDEAKGSLIELIDSDQIKTVATAEMLGEEVFGIIPNAETLARMEEYSLLTGAEYSWAVVWQKPSGELLVDLVAEATFKQAQEVASGALSLEEAVGAQAWREHSGIATDEGGTLLADAAAAADTADDGDPIFDSIPGGDEVSGDEPVFDAAGDEPVFDDEAVDFGDDDAAPVAVEPEPDFDGTAGFEEFDAPGPVAADAAAHAPAEEDAVLLENQEQVREVIARRFLSEDLDLDVRLDEFNATFAIGAPVVQIEVPQGATEWLGDQVAQLNRQANADLAQLRWAHEDELRTLYVNLMSAHVEQVIRDVATDREGSRYKALKDGTEAAHRERESEKEQRIRTRKTEIVQDYEAQAKKIAEQAALQAEIQYKERNRSRMEREQADAVAEIERVIENSYSHDRQEILRVRRSDAALKMQVGTTRIFEVLAEKQKAYLEAEEQRLAQWKTEIQRIVDDNRKADIAQAEALAEHQRTTDEIGVLRREQEALLESIRNEHADRIRRMEDELDRNRKDAITQMQAREAEWQHSLSLEKEKTDSATQRNTDLLKQMEVVEDSVKRRYEARLEEMAADKDSYASELARASEIQSRYNKMLIALIVALPMLGGLAGFIGGAAMGG</sequence>
<accession>A0AAX3EFW6</accession>
<dbReference type="AlphaFoldDB" id="A0AAX3EFW6"/>